<reference evidence="6 7" key="1">
    <citation type="journal article" date="2019" name="Nat. Microbiol.">
        <title>Mediterranean grassland soil C-N compound turnover is dependent on rainfall and depth, and is mediated by genomically divergent microorganisms.</title>
        <authorList>
            <person name="Diamond S."/>
            <person name="Andeer P.F."/>
            <person name="Li Z."/>
            <person name="Crits-Christoph A."/>
            <person name="Burstein D."/>
            <person name="Anantharaman K."/>
            <person name="Lane K.R."/>
            <person name="Thomas B.C."/>
            <person name="Pan C."/>
            <person name="Northen T.R."/>
            <person name="Banfield J.F."/>
        </authorList>
    </citation>
    <scope>NUCLEOTIDE SEQUENCE [LARGE SCALE GENOMIC DNA]</scope>
    <source>
        <strain evidence="6">NP_7</strain>
    </source>
</reference>
<keyword evidence="4" id="KW-0067">ATP-binding</keyword>
<organism evidence="6 7">
    <name type="scientific">Candidatus Segetimicrobium genomatis</name>
    <dbReference type="NCBI Taxonomy" id="2569760"/>
    <lineage>
        <taxon>Bacteria</taxon>
        <taxon>Bacillati</taxon>
        <taxon>Candidatus Sysuimicrobiota</taxon>
        <taxon>Candidatus Sysuimicrobiia</taxon>
        <taxon>Candidatus Sysuimicrobiales</taxon>
        <taxon>Candidatus Segetimicrobiaceae</taxon>
        <taxon>Candidatus Segetimicrobium</taxon>
    </lineage>
</organism>
<name>A0A537J8G0_9BACT</name>
<evidence type="ECO:0000313" key="6">
    <source>
        <dbReference type="EMBL" id="TMI79817.1"/>
    </source>
</evidence>
<dbReference type="InterPro" id="IPR027417">
    <property type="entry name" value="P-loop_NTPase"/>
</dbReference>
<dbReference type="Proteomes" id="UP000320048">
    <property type="component" value="Unassembled WGS sequence"/>
</dbReference>
<dbReference type="GO" id="GO:0005524">
    <property type="term" value="F:ATP binding"/>
    <property type="evidence" value="ECO:0007669"/>
    <property type="project" value="UniProtKB-KW"/>
</dbReference>
<keyword evidence="2" id="KW-0547">Nucleotide-binding</keyword>
<dbReference type="InterPro" id="IPR045116">
    <property type="entry name" value="Clp1/Grc3"/>
</dbReference>
<dbReference type="PANTHER" id="PTHR12755:SF3">
    <property type="entry name" value="POLYNUCLEOTIDE 5'-HYDROXYL-KINASE NOL9"/>
    <property type="match status" value="1"/>
</dbReference>
<feature type="domain" description="Clp1 P-loop" evidence="5">
    <location>
        <begin position="22"/>
        <end position="164"/>
    </location>
</feature>
<evidence type="ECO:0000256" key="2">
    <source>
        <dbReference type="ARBA" id="ARBA00022741"/>
    </source>
</evidence>
<dbReference type="EMBL" id="VBAO01000257">
    <property type="protein sequence ID" value="TMI79817.1"/>
    <property type="molecule type" value="Genomic_DNA"/>
</dbReference>
<evidence type="ECO:0000313" key="7">
    <source>
        <dbReference type="Proteomes" id="UP000320048"/>
    </source>
</evidence>
<dbReference type="AlphaFoldDB" id="A0A537J8G0"/>
<dbReference type="GO" id="GO:0051731">
    <property type="term" value="F:polynucleotide 5'-hydroxyl-kinase activity"/>
    <property type="evidence" value="ECO:0007669"/>
    <property type="project" value="InterPro"/>
</dbReference>
<evidence type="ECO:0000259" key="5">
    <source>
        <dbReference type="Pfam" id="PF16575"/>
    </source>
</evidence>
<accession>A0A537J8G0</accession>
<dbReference type="Pfam" id="PF16575">
    <property type="entry name" value="CLP1_P"/>
    <property type="match status" value="1"/>
</dbReference>
<dbReference type="InterPro" id="IPR032319">
    <property type="entry name" value="CLP1_P"/>
</dbReference>
<dbReference type="SUPFAM" id="SSF52540">
    <property type="entry name" value="P-loop containing nucleoside triphosphate hydrolases"/>
    <property type="match status" value="1"/>
</dbReference>
<feature type="non-terminal residue" evidence="6">
    <location>
        <position position="169"/>
    </location>
</feature>
<protein>
    <submittedName>
        <fullName evidence="6">GTPase</fullName>
    </submittedName>
</protein>
<keyword evidence="3" id="KW-0418">Kinase</keyword>
<proteinExistence type="predicted"/>
<gene>
    <name evidence="6" type="ORF">E6H04_09865</name>
</gene>
<dbReference type="GO" id="GO:0006396">
    <property type="term" value="P:RNA processing"/>
    <property type="evidence" value="ECO:0007669"/>
    <property type="project" value="InterPro"/>
</dbReference>
<keyword evidence="1" id="KW-0808">Transferase</keyword>
<evidence type="ECO:0000256" key="4">
    <source>
        <dbReference type="ARBA" id="ARBA00022840"/>
    </source>
</evidence>
<sequence>MDLWRRTVEAILDDPGVVIMLGPVDAGKTTLATAMASWAVRARRRAAVVDADPGQSEIGPPTTVGLAVPRHPARRMDEWGATAAFFVGDTSPQLVSRHLVEGTVRLVARAREREAQVIVVDTTGWVEGDAAVAAKVHKIRRIEPRHVVALQRGGEVEPILAGLPRGITV</sequence>
<comment type="caution">
    <text evidence="6">The sequence shown here is derived from an EMBL/GenBank/DDBJ whole genome shotgun (WGS) entry which is preliminary data.</text>
</comment>
<evidence type="ECO:0000256" key="1">
    <source>
        <dbReference type="ARBA" id="ARBA00022679"/>
    </source>
</evidence>
<dbReference type="Gene3D" id="3.40.50.300">
    <property type="entry name" value="P-loop containing nucleotide triphosphate hydrolases"/>
    <property type="match status" value="1"/>
</dbReference>
<evidence type="ECO:0000256" key="3">
    <source>
        <dbReference type="ARBA" id="ARBA00022777"/>
    </source>
</evidence>
<dbReference type="PANTHER" id="PTHR12755">
    <property type="entry name" value="CLEAVAGE/POLYADENYLATION FACTOR IA SUBUNIT CLP1P"/>
    <property type="match status" value="1"/>
</dbReference>